<keyword evidence="4" id="KW-1185">Reference proteome</keyword>
<feature type="transmembrane region" description="Helical" evidence="1">
    <location>
        <begin position="193"/>
        <end position="218"/>
    </location>
</feature>
<accession>A0AAQ3S1G1</accession>
<dbReference type="Pfam" id="PF26133">
    <property type="entry name" value="DUF8039"/>
    <property type="match status" value="1"/>
</dbReference>
<proteinExistence type="predicted"/>
<evidence type="ECO:0000259" key="2">
    <source>
        <dbReference type="Pfam" id="PF26133"/>
    </source>
</evidence>
<keyword evidence="1" id="KW-0812">Transmembrane</keyword>
<evidence type="ECO:0000313" key="4">
    <source>
        <dbReference type="Proteomes" id="UP001374535"/>
    </source>
</evidence>
<dbReference type="EMBL" id="CP144696">
    <property type="protein sequence ID" value="WVZ12004.1"/>
    <property type="molecule type" value="Genomic_DNA"/>
</dbReference>
<evidence type="ECO:0000313" key="3">
    <source>
        <dbReference type="EMBL" id="WVZ12004.1"/>
    </source>
</evidence>
<dbReference type="AlphaFoldDB" id="A0AAQ3S1G1"/>
<organism evidence="3 4">
    <name type="scientific">Vigna mungo</name>
    <name type="common">Black gram</name>
    <name type="synonym">Phaseolus mungo</name>
    <dbReference type="NCBI Taxonomy" id="3915"/>
    <lineage>
        <taxon>Eukaryota</taxon>
        <taxon>Viridiplantae</taxon>
        <taxon>Streptophyta</taxon>
        <taxon>Embryophyta</taxon>
        <taxon>Tracheophyta</taxon>
        <taxon>Spermatophyta</taxon>
        <taxon>Magnoliopsida</taxon>
        <taxon>eudicotyledons</taxon>
        <taxon>Gunneridae</taxon>
        <taxon>Pentapetalae</taxon>
        <taxon>rosids</taxon>
        <taxon>fabids</taxon>
        <taxon>Fabales</taxon>
        <taxon>Fabaceae</taxon>
        <taxon>Papilionoideae</taxon>
        <taxon>50 kb inversion clade</taxon>
        <taxon>NPAAA clade</taxon>
        <taxon>indigoferoid/millettioid clade</taxon>
        <taxon>Phaseoleae</taxon>
        <taxon>Vigna</taxon>
    </lineage>
</organism>
<dbReference type="Proteomes" id="UP001374535">
    <property type="component" value="Chromosome 5"/>
</dbReference>
<dbReference type="PANTHER" id="PTHR33018">
    <property type="entry name" value="OS10G0338966 PROTEIN-RELATED"/>
    <property type="match status" value="1"/>
</dbReference>
<feature type="domain" description="DUF8039" evidence="2">
    <location>
        <begin position="107"/>
        <end position="185"/>
    </location>
</feature>
<dbReference type="PANTHER" id="PTHR33018:SF34">
    <property type="entry name" value="OS02G0472350 PROTEIN"/>
    <property type="match status" value="1"/>
</dbReference>
<gene>
    <name evidence="3" type="ORF">V8G54_016534</name>
</gene>
<feature type="non-terminal residue" evidence="3">
    <location>
        <position position="224"/>
    </location>
</feature>
<name>A0AAQ3S1G1_VIGMU</name>
<sequence>SQFTQEGRDDILAVAIGRPEHPGYIRGVGRGVGLKQFFGGPTRKVTLAQLSEYDKKVLKNEFKKELFPEFKKELIPELRQEILSEIKSEMASTKGSCPLPEESGDGVDVPIDCELYVDDPHWHLVALGKIYNLGSIIHHEAIKDDMLRVVVVDIKDSSARVPLPSEEVQTVGQAPGNFIIWPARLTKPIVVSIFIHICLNYICICCILDAYNIGLILWSNVGRF</sequence>
<reference evidence="3 4" key="1">
    <citation type="journal article" date="2023" name="Life. Sci Alliance">
        <title>Evolutionary insights into 3D genome organization and epigenetic landscape of Vigna mungo.</title>
        <authorList>
            <person name="Junaid A."/>
            <person name="Singh B."/>
            <person name="Bhatia S."/>
        </authorList>
    </citation>
    <scope>NUCLEOTIDE SEQUENCE [LARGE SCALE GENOMIC DNA]</scope>
    <source>
        <strain evidence="3">Urdbean</strain>
    </source>
</reference>
<evidence type="ECO:0000256" key="1">
    <source>
        <dbReference type="SAM" id="Phobius"/>
    </source>
</evidence>
<keyword evidence="1" id="KW-1133">Transmembrane helix</keyword>
<keyword evidence="1" id="KW-0472">Membrane</keyword>
<protein>
    <recommendedName>
        <fullName evidence="2">DUF8039 domain-containing protein</fullName>
    </recommendedName>
</protein>
<dbReference type="InterPro" id="IPR058352">
    <property type="entry name" value="DUF8039"/>
</dbReference>